<evidence type="ECO:0000256" key="8">
    <source>
        <dbReference type="ARBA" id="ARBA00023268"/>
    </source>
</evidence>
<dbReference type="HAMAP" id="MF_01603">
    <property type="entry name" value="HldE"/>
    <property type="match status" value="1"/>
</dbReference>
<dbReference type="AlphaFoldDB" id="A0A921AW13"/>
<proteinExistence type="inferred from homology"/>
<feature type="domain" description="Cytidyltransferase-like" evidence="12">
    <location>
        <begin position="365"/>
        <end position="472"/>
    </location>
</feature>
<feature type="binding site" evidence="10">
    <location>
        <begin position="201"/>
        <end position="204"/>
    </location>
    <ligand>
        <name>ATP</name>
        <dbReference type="ChEBI" id="CHEBI:30616"/>
    </ligand>
</feature>
<evidence type="ECO:0000256" key="5">
    <source>
        <dbReference type="ARBA" id="ARBA00022741"/>
    </source>
</evidence>
<dbReference type="GO" id="GO:0033786">
    <property type="term" value="F:heptose-1-phosphate adenylyltransferase activity"/>
    <property type="evidence" value="ECO:0007669"/>
    <property type="project" value="UniProtKB-UniRule"/>
</dbReference>
<dbReference type="SUPFAM" id="SSF53613">
    <property type="entry name" value="Ribokinase-like"/>
    <property type="match status" value="1"/>
</dbReference>
<dbReference type="CDD" id="cd01172">
    <property type="entry name" value="RfaE_like"/>
    <property type="match status" value="1"/>
</dbReference>
<dbReference type="GO" id="GO:0005524">
    <property type="term" value="F:ATP binding"/>
    <property type="evidence" value="ECO:0007669"/>
    <property type="project" value="UniProtKB-UniRule"/>
</dbReference>
<comment type="function">
    <text evidence="2 10">Catalyzes the ADP transfer from ATP to D-glycero-beta-D-manno-heptose 1-phosphate, yielding ADP-D-glycero-beta-D-manno-heptose.</text>
</comment>
<dbReference type="SUPFAM" id="SSF52374">
    <property type="entry name" value="Nucleotidylyl transferase"/>
    <property type="match status" value="1"/>
</dbReference>
<comment type="catalytic activity">
    <reaction evidence="10">
        <text>D-glycero-beta-D-manno-heptose 1-phosphate + ATP + H(+) = ADP-D-glycero-beta-D-manno-heptose + diphosphate</text>
        <dbReference type="Rhea" id="RHEA:27465"/>
        <dbReference type="ChEBI" id="CHEBI:15378"/>
        <dbReference type="ChEBI" id="CHEBI:30616"/>
        <dbReference type="ChEBI" id="CHEBI:33019"/>
        <dbReference type="ChEBI" id="CHEBI:59967"/>
        <dbReference type="ChEBI" id="CHEBI:61593"/>
        <dbReference type="EC" id="2.7.7.70"/>
    </reaction>
</comment>
<dbReference type="GO" id="GO:0016773">
    <property type="term" value="F:phosphotransferase activity, alcohol group as acceptor"/>
    <property type="evidence" value="ECO:0007669"/>
    <property type="project" value="InterPro"/>
</dbReference>
<dbReference type="Pfam" id="PF00294">
    <property type="entry name" value="PfkB"/>
    <property type="match status" value="1"/>
</dbReference>
<evidence type="ECO:0000256" key="6">
    <source>
        <dbReference type="ARBA" id="ARBA00022777"/>
    </source>
</evidence>
<comment type="caution">
    <text evidence="13">The sequence shown here is derived from an EMBL/GenBank/DDBJ whole genome shotgun (WGS) entry which is preliminary data.</text>
</comment>
<evidence type="ECO:0000256" key="7">
    <source>
        <dbReference type="ARBA" id="ARBA00022840"/>
    </source>
</evidence>
<evidence type="ECO:0000259" key="12">
    <source>
        <dbReference type="Pfam" id="PF01467"/>
    </source>
</evidence>
<evidence type="ECO:0000256" key="4">
    <source>
        <dbReference type="ARBA" id="ARBA00022695"/>
    </source>
</evidence>
<evidence type="ECO:0000256" key="2">
    <source>
        <dbReference type="ARBA" id="ARBA00003753"/>
    </source>
</evidence>
<keyword evidence="6 10" id="KW-0418">Kinase</keyword>
<evidence type="ECO:0000256" key="3">
    <source>
        <dbReference type="ARBA" id="ARBA00022679"/>
    </source>
</evidence>
<keyword evidence="4 10" id="KW-0548">Nucleotidyltransferase</keyword>
<name>A0A921AW13_9BACT</name>
<comment type="catalytic activity">
    <reaction evidence="10">
        <text>D-glycero-beta-D-manno-heptose 7-phosphate + ATP = D-glycero-beta-D-manno-heptose 1,7-bisphosphate + ADP + H(+)</text>
        <dbReference type="Rhea" id="RHEA:27473"/>
        <dbReference type="ChEBI" id="CHEBI:15378"/>
        <dbReference type="ChEBI" id="CHEBI:30616"/>
        <dbReference type="ChEBI" id="CHEBI:60204"/>
        <dbReference type="ChEBI" id="CHEBI:60208"/>
        <dbReference type="ChEBI" id="CHEBI:456216"/>
        <dbReference type="EC" id="2.7.1.167"/>
    </reaction>
</comment>
<feature type="region of interest" description="Ribokinase" evidence="10">
    <location>
        <begin position="1"/>
        <end position="332"/>
    </location>
</feature>
<comment type="similarity">
    <text evidence="10">In the N-terminal section; belongs to the carbohydrate kinase PfkB family.</text>
</comment>
<sequence length="493" mass="54013">MLLSSIVKSYKKVRVLCVGDVMLDHFLYGKVERISPEAPVPVFNFQSEKRMLGGAGNVVANLHSLGCAADLICFIGDDAAGREVRLLLEAVCENPLPVVVPGFPTIEKTRVIAGNNHLLRIDNERRFDGTADLCGFLGPELDERVKAADIVLLSDYAKGMLSPERCRRLIEACRSARRPVIIDPKGDDYSKYARATVVKPNLREFNQATGMDCRPTEPGFREKLCVGAKKLFEKHGIENLLVTLSEHGMAFVSAKNPDEVFQLPTEAREVFDVSGAGDTSLAAFGASLAAGADIQDAMKLANVASGVAVGKLGTSCVTGEEILDALSRRRSSSGPGWKQKRKIVSRREAAEVAAQCREQGRKVGFTNGCFDLLHQGHLHSLMQARQECDVLMVGLNTDASIKRLKGPERPIQDEKTRALLLASLEFVDYVVMFDDDTALPLVDAIRPDLILKEGYTIDRWPEAQFVESYGGRAVTLSRLEGYSTTSTIRRMKG</sequence>
<accession>A0A921AW13</accession>
<reference evidence="13" key="1">
    <citation type="journal article" date="2021" name="PeerJ">
        <title>Extensive microbial diversity within the chicken gut microbiome revealed by metagenomics and culture.</title>
        <authorList>
            <person name="Gilroy R."/>
            <person name="Ravi A."/>
            <person name="Getino M."/>
            <person name="Pursley I."/>
            <person name="Horton D.L."/>
            <person name="Alikhan N.F."/>
            <person name="Baker D."/>
            <person name="Gharbi K."/>
            <person name="Hall N."/>
            <person name="Watson M."/>
            <person name="Adriaenssens E.M."/>
            <person name="Foster-Nyarko E."/>
            <person name="Jarju S."/>
            <person name="Secka A."/>
            <person name="Antonio M."/>
            <person name="Oren A."/>
            <person name="Chaudhuri R.R."/>
            <person name="La Ragione R."/>
            <person name="Hildebrand F."/>
            <person name="Pallen M.J."/>
        </authorList>
    </citation>
    <scope>NUCLEOTIDE SEQUENCE</scope>
    <source>
        <strain evidence="13">ChiGjej2B2-19336</strain>
    </source>
</reference>
<evidence type="ECO:0000259" key="11">
    <source>
        <dbReference type="Pfam" id="PF00294"/>
    </source>
</evidence>
<keyword evidence="7 10" id="KW-0067">ATP-binding</keyword>
<keyword evidence="9 10" id="KW-0119">Carbohydrate metabolism</keyword>
<evidence type="ECO:0000256" key="1">
    <source>
        <dbReference type="ARBA" id="ARBA00002319"/>
    </source>
</evidence>
<comment type="pathway">
    <text evidence="10">Nucleotide-sugar biosynthesis; ADP-L-glycero-beta-D-manno-heptose biosynthesis; ADP-L-glycero-beta-D-manno-heptose from D-glycero-beta-D-manno-heptose 7-phosphate: step 1/4.</text>
</comment>
<evidence type="ECO:0000256" key="10">
    <source>
        <dbReference type="HAMAP-Rule" id="MF_01603"/>
    </source>
</evidence>
<feature type="active site" evidence="10">
    <location>
        <position position="278"/>
    </location>
</feature>
<dbReference type="Gene3D" id="3.40.50.620">
    <property type="entry name" value="HUPs"/>
    <property type="match status" value="1"/>
</dbReference>
<feature type="domain" description="Carbohydrate kinase PfkB" evidence="11">
    <location>
        <begin position="14"/>
        <end position="315"/>
    </location>
</feature>
<reference evidence="13" key="2">
    <citation type="submission" date="2021-09" db="EMBL/GenBank/DDBJ databases">
        <authorList>
            <person name="Gilroy R."/>
        </authorList>
    </citation>
    <scope>NUCLEOTIDE SEQUENCE</scope>
    <source>
        <strain evidence="13">ChiGjej2B2-19336</strain>
    </source>
</reference>
<dbReference type="InterPro" id="IPR004821">
    <property type="entry name" value="Cyt_trans-like"/>
</dbReference>
<keyword evidence="8 10" id="KW-0511">Multifunctional enzyme</keyword>
<evidence type="ECO:0000313" key="14">
    <source>
        <dbReference type="Proteomes" id="UP000698963"/>
    </source>
</evidence>
<dbReference type="RefSeq" id="WP_304121491.1">
    <property type="nucleotide sequence ID" value="NZ_DYZA01000081.1"/>
</dbReference>
<dbReference type="GO" id="GO:0033785">
    <property type="term" value="F:heptose 7-phosphate kinase activity"/>
    <property type="evidence" value="ECO:0007669"/>
    <property type="project" value="UniProtKB-UniRule"/>
</dbReference>
<dbReference type="NCBIfam" id="TIGR00125">
    <property type="entry name" value="cyt_tran_rel"/>
    <property type="match status" value="1"/>
</dbReference>
<protein>
    <recommendedName>
        <fullName evidence="10">Bifunctional protein HldE</fullName>
    </recommendedName>
    <domain>
        <recommendedName>
            <fullName evidence="10">D-beta-D-heptose 7-phosphate kinase</fullName>
            <ecNumber evidence="10">2.7.1.167</ecNumber>
        </recommendedName>
        <alternativeName>
            <fullName evidence="10">D-beta-D-heptose 7-phosphotransferase</fullName>
        </alternativeName>
        <alternativeName>
            <fullName evidence="10">D-glycero-beta-D-manno-heptose-7-phosphate kinase</fullName>
        </alternativeName>
    </domain>
    <domain>
        <recommendedName>
            <fullName evidence="10">D-beta-D-heptose 1-phosphate adenylyltransferase</fullName>
            <ecNumber evidence="10">2.7.7.70</ecNumber>
        </recommendedName>
        <alternativeName>
            <fullName evidence="10">D-glycero-beta-D-manno-heptose 1-phosphate adenylyltransferase</fullName>
        </alternativeName>
    </domain>
</protein>
<organism evidence="13 14">
    <name type="scientific">Mailhella massiliensis</name>
    <dbReference type="NCBI Taxonomy" id="1903261"/>
    <lineage>
        <taxon>Bacteria</taxon>
        <taxon>Pseudomonadati</taxon>
        <taxon>Thermodesulfobacteriota</taxon>
        <taxon>Desulfovibrionia</taxon>
        <taxon>Desulfovibrionales</taxon>
        <taxon>Desulfovibrionaceae</taxon>
        <taxon>Mailhella</taxon>
    </lineage>
</organism>
<gene>
    <name evidence="10" type="primary">hldE</name>
    <name evidence="13" type="ORF">K8W16_04475</name>
</gene>
<comment type="subunit">
    <text evidence="10">Homodimer.</text>
</comment>
<comment type="pathway">
    <text evidence="10">Nucleotide-sugar biosynthesis; ADP-L-glycero-beta-D-manno-heptose biosynthesis; ADP-L-glycero-beta-D-manno-heptose from D-glycero-beta-D-manno-heptose 7-phosphate: step 3/4.</text>
</comment>
<feature type="region of interest" description="Cytidylyltransferase" evidence="10">
    <location>
        <begin position="365"/>
        <end position="493"/>
    </location>
</feature>
<comment type="similarity">
    <text evidence="10">In the C-terminal section; belongs to the cytidylyltransferase family.</text>
</comment>
<dbReference type="EC" id="2.7.7.70" evidence="10"/>
<dbReference type="InterPro" id="IPR011611">
    <property type="entry name" value="PfkB_dom"/>
</dbReference>
<dbReference type="Pfam" id="PF01467">
    <property type="entry name" value="CTP_transf_like"/>
    <property type="match status" value="1"/>
</dbReference>
<dbReference type="InterPro" id="IPR029056">
    <property type="entry name" value="Ribokinase-like"/>
</dbReference>
<dbReference type="GO" id="GO:0005829">
    <property type="term" value="C:cytosol"/>
    <property type="evidence" value="ECO:0007669"/>
    <property type="project" value="TreeGrafter"/>
</dbReference>
<comment type="function">
    <text evidence="1 10">Catalyzes the phosphorylation of D-glycero-D-manno-heptose 7-phosphate at the C-1 position to selectively form D-glycero-beta-D-manno-heptose-1,7-bisphosphate.</text>
</comment>
<evidence type="ECO:0000313" key="13">
    <source>
        <dbReference type="EMBL" id="HJD96884.1"/>
    </source>
</evidence>
<evidence type="ECO:0000256" key="9">
    <source>
        <dbReference type="ARBA" id="ARBA00023277"/>
    </source>
</evidence>
<dbReference type="PANTHER" id="PTHR46969:SF1">
    <property type="entry name" value="BIFUNCTIONAL PROTEIN HLDE"/>
    <property type="match status" value="1"/>
</dbReference>
<dbReference type="Gene3D" id="3.40.1190.20">
    <property type="match status" value="1"/>
</dbReference>
<keyword evidence="3 10" id="KW-0808">Transferase</keyword>
<keyword evidence="5 10" id="KW-0547">Nucleotide-binding</keyword>
<dbReference type="Proteomes" id="UP000698963">
    <property type="component" value="Unassembled WGS sequence"/>
</dbReference>
<dbReference type="PANTHER" id="PTHR46969">
    <property type="entry name" value="BIFUNCTIONAL PROTEIN HLDE"/>
    <property type="match status" value="1"/>
</dbReference>
<dbReference type="EC" id="2.7.1.167" evidence="10"/>
<dbReference type="InterPro" id="IPR014729">
    <property type="entry name" value="Rossmann-like_a/b/a_fold"/>
</dbReference>
<dbReference type="InterPro" id="IPR011913">
    <property type="entry name" value="RfaE_dom_I"/>
</dbReference>
<dbReference type="EMBL" id="DYZA01000081">
    <property type="protein sequence ID" value="HJD96884.1"/>
    <property type="molecule type" value="Genomic_DNA"/>
</dbReference>
<dbReference type="InterPro" id="IPR023030">
    <property type="entry name" value="Bifunc_HldE"/>
</dbReference>